<dbReference type="SMART" id="SM00387">
    <property type="entry name" value="HATPase_c"/>
    <property type="match status" value="1"/>
</dbReference>
<dbReference type="Pfam" id="PF21623">
    <property type="entry name" value="HK_sensor_dom_bact"/>
    <property type="match status" value="1"/>
</dbReference>
<evidence type="ECO:0000259" key="15">
    <source>
        <dbReference type="PROSITE" id="PS50110"/>
    </source>
</evidence>
<evidence type="ECO:0000256" key="2">
    <source>
        <dbReference type="ARBA" id="ARBA00004651"/>
    </source>
</evidence>
<dbReference type="SUPFAM" id="SSF47384">
    <property type="entry name" value="Homodimeric domain of signal transducing histidine kinase"/>
    <property type="match status" value="1"/>
</dbReference>
<dbReference type="PROSITE" id="PS50110">
    <property type="entry name" value="RESPONSE_REGULATORY"/>
    <property type="match status" value="1"/>
</dbReference>
<feature type="domain" description="Histidine kinase" evidence="14">
    <location>
        <begin position="679"/>
        <end position="902"/>
    </location>
</feature>
<evidence type="ECO:0000313" key="19">
    <source>
        <dbReference type="EMBL" id="ABD86117.1"/>
    </source>
</evidence>
<evidence type="ECO:0000259" key="14">
    <source>
        <dbReference type="PROSITE" id="PS50109"/>
    </source>
</evidence>
<evidence type="ECO:0000256" key="7">
    <source>
        <dbReference type="ARBA" id="ARBA00022692"/>
    </source>
</evidence>
<feature type="domain" description="PAS" evidence="16">
    <location>
        <begin position="538"/>
        <end position="609"/>
    </location>
</feature>
<dbReference type="OrthoDB" id="9796100at2"/>
<comment type="catalytic activity">
    <reaction evidence="1">
        <text>ATP + protein L-histidine = ADP + protein N-phospho-L-histidine.</text>
        <dbReference type="EC" id="2.7.13.3"/>
    </reaction>
</comment>
<evidence type="ECO:0000256" key="11">
    <source>
        <dbReference type="ARBA" id="ARBA00022989"/>
    </source>
</evidence>
<reference evidence="19" key="1">
    <citation type="submission" date="2006-03" db="EMBL/GenBank/DDBJ databases">
        <title>Complete sequence of Rhodopseudomonas palustris BisB18.</title>
        <authorList>
            <consortium name="US DOE Joint Genome Institute"/>
            <person name="Copeland A."/>
            <person name="Lucas S."/>
            <person name="Lapidus A."/>
            <person name="Barry K."/>
            <person name="Detter J.C."/>
            <person name="Glavina del Rio T."/>
            <person name="Hammon N."/>
            <person name="Israni S."/>
            <person name="Dalin E."/>
            <person name="Tice H."/>
            <person name="Pitluck S."/>
            <person name="Chain P."/>
            <person name="Malfatti S."/>
            <person name="Shin M."/>
            <person name="Vergez L."/>
            <person name="Schmutz J."/>
            <person name="Larimer F."/>
            <person name="Land M."/>
            <person name="Hauser L."/>
            <person name="Pelletier D.A."/>
            <person name="Kyrpides N."/>
            <person name="Anderson I."/>
            <person name="Oda Y."/>
            <person name="Harwood C.S."/>
            <person name="Richardson P."/>
        </authorList>
    </citation>
    <scope>NUCLEOTIDE SEQUENCE [LARGE SCALE GENOMIC DNA]</scope>
    <source>
        <strain evidence="19">BisB18</strain>
    </source>
</reference>
<evidence type="ECO:0000256" key="6">
    <source>
        <dbReference type="ARBA" id="ARBA00022679"/>
    </source>
</evidence>
<dbReference type="InterPro" id="IPR001789">
    <property type="entry name" value="Sig_transdc_resp-reg_receiver"/>
</dbReference>
<dbReference type="RefSeq" id="WP_011471025.1">
    <property type="nucleotide sequence ID" value="NC_007925.1"/>
</dbReference>
<evidence type="ECO:0000256" key="8">
    <source>
        <dbReference type="ARBA" id="ARBA00022741"/>
    </source>
</evidence>
<dbReference type="InterPro" id="IPR000014">
    <property type="entry name" value="PAS"/>
</dbReference>
<dbReference type="KEGG" id="rpc:RPC_0542"/>
<dbReference type="Pfam" id="PF02518">
    <property type="entry name" value="HATPase_c"/>
    <property type="match status" value="1"/>
</dbReference>
<keyword evidence="11" id="KW-0472">Membrane</keyword>
<dbReference type="Gene3D" id="3.30.565.10">
    <property type="entry name" value="Histidine kinase-like ATPase, C-terminal domain"/>
    <property type="match status" value="1"/>
</dbReference>
<keyword evidence="11" id="KW-1133">Transmembrane helix</keyword>
<dbReference type="PROSITE" id="PS50885">
    <property type="entry name" value="HAMP"/>
    <property type="match status" value="1"/>
</dbReference>
<dbReference type="Gene3D" id="3.40.50.2300">
    <property type="match status" value="1"/>
</dbReference>
<dbReference type="GO" id="GO:0005886">
    <property type="term" value="C:plasma membrane"/>
    <property type="evidence" value="ECO:0007669"/>
    <property type="project" value="UniProtKB-SubCell"/>
</dbReference>
<comment type="subcellular location">
    <subcellularLocation>
        <location evidence="2">Cell membrane</location>
        <topology evidence="2">Multi-pass membrane protein</topology>
    </subcellularLocation>
</comment>
<dbReference type="InterPro" id="IPR004358">
    <property type="entry name" value="Sig_transdc_His_kin-like_C"/>
</dbReference>
<name>Q21BW9_RHOPB</name>
<evidence type="ECO:0000259" key="18">
    <source>
        <dbReference type="PROSITE" id="PS50885"/>
    </source>
</evidence>
<dbReference type="GO" id="GO:0006355">
    <property type="term" value="P:regulation of DNA-templated transcription"/>
    <property type="evidence" value="ECO:0007669"/>
    <property type="project" value="InterPro"/>
</dbReference>
<feature type="domain" description="Response regulatory" evidence="15">
    <location>
        <begin position="923"/>
        <end position="1039"/>
    </location>
</feature>
<keyword evidence="7" id="KW-0812">Transmembrane</keyword>
<dbReference type="PANTHER" id="PTHR43065">
    <property type="entry name" value="SENSOR HISTIDINE KINASE"/>
    <property type="match status" value="1"/>
</dbReference>
<dbReference type="InterPro" id="IPR003661">
    <property type="entry name" value="HisK_dim/P_dom"/>
</dbReference>
<evidence type="ECO:0000256" key="5">
    <source>
        <dbReference type="ARBA" id="ARBA00022553"/>
    </source>
</evidence>
<protein>
    <recommendedName>
        <fullName evidence="3">histidine kinase</fullName>
        <ecNumber evidence="3">2.7.13.3</ecNumber>
    </recommendedName>
</protein>
<dbReference type="PROSITE" id="PS50109">
    <property type="entry name" value="HIS_KIN"/>
    <property type="match status" value="1"/>
</dbReference>
<gene>
    <name evidence="19" type="ordered locus">RPC_0542</name>
</gene>
<dbReference type="PROSITE" id="PS50113">
    <property type="entry name" value="PAC"/>
    <property type="match status" value="2"/>
</dbReference>
<dbReference type="InterPro" id="IPR035965">
    <property type="entry name" value="PAS-like_dom_sf"/>
</dbReference>
<keyword evidence="10" id="KW-0067">ATP-binding</keyword>
<evidence type="ECO:0000256" key="10">
    <source>
        <dbReference type="ARBA" id="ARBA00022840"/>
    </source>
</evidence>
<dbReference type="InterPro" id="IPR003594">
    <property type="entry name" value="HATPase_dom"/>
</dbReference>
<dbReference type="PRINTS" id="PR00344">
    <property type="entry name" value="BCTRLSENSOR"/>
</dbReference>
<dbReference type="InterPro" id="IPR029151">
    <property type="entry name" value="Sensor-like_sf"/>
</dbReference>
<dbReference type="EMBL" id="CP000301">
    <property type="protein sequence ID" value="ABD86117.1"/>
    <property type="molecule type" value="Genomic_DNA"/>
</dbReference>
<dbReference type="SMART" id="SM00448">
    <property type="entry name" value="REC"/>
    <property type="match status" value="1"/>
</dbReference>
<dbReference type="SUPFAM" id="SSF103190">
    <property type="entry name" value="Sensory domain-like"/>
    <property type="match status" value="1"/>
</dbReference>
<keyword evidence="4" id="KW-1003">Cell membrane</keyword>
<evidence type="ECO:0000256" key="13">
    <source>
        <dbReference type="PROSITE-ProRule" id="PRU00169"/>
    </source>
</evidence>
<dbReference type="InterPro" id="IPR003660">
    <property type="entry name" value="HAMP_dom"/>
</dbReference>
<feature type="domain" description="PAC" evidence="17">
    <location>
        <begin position="616"/>
        <end position="666"/>
    </location>
</feature>
<evidence type="ECO:0000256" key="1">
    <source>
        <dbReference type="ARBA" id="ARBA00000085"/>
    </source>
</evidence>
<dbReference type="GO" id="GO:0005524">
    <property type="term" value="F:ATP binding"/>
    <property type="evidence" value="ECO:0007669"/>
    <property type="project" value="UniProtKB-KW"/>
</dbReference>
<dbReference type="CDD" id="cd00130">
    <property type="entry name" value="PAS"/>
    <property type="match status" value="1"/>
</dbReference>
<dbReference type="InterPro" id="IPR013656">
    <property type="entry name" value="PAS_4"/>
</dbReference>
<evidence type="ECO:0000259" key="16">
    <source>
        <dbReference type="PROSITE" id="PS50112"/>
    </source>
</evidence>
<dbReference type="GO" id="GO:0000155">
    <property type="term" value="F:phosphorelay sensor kinase activity"/>
    <property type="evidence" value="ECO:0007669"/>
    <property type="project" value="InterPro"/>
</dbReference>
<dbReference type="eggNOG" id="COG0784">
    <property type="taxonomic scope" value="Bacteria"/>
</dbReference>
<dbReference type="InterPro" id="IPR036890">
    <property type="entry name" value="HATPase_C_sf"/>
</dbReference>
<evidence type="ECO:0000256" key="12">
    <source>
        <dbReference type="ARBA" id="ARBA00023012"/>
    </source>
</evidence>
<feature type="modified residue" description="4-aspartylphosphate" evidence="13">
    <location>
        <position position="973"/>
    </location>
</feature>
<dbReference type="Pfam" id="PF00989">
    <property type="entry name" value="PAS"/>
    <property type="match status" value="1"/>
</dbReference>
<dbReference type="Gene3D" id="6.10.340.10">
    <property type="match status" value="1"/>
</dbReference>
<dbReference type="InterPro" id="IPR011006">
    <property type="entry name" value="CheY-like_superfamily"/>
</dbReference>
<dbReference type="SMART" id="SM00091">
    <property type="entry name" value="PAS"/>
    <property type="match status" value="2"/>
</dbReference>
<dbReference type="InterPro" id="IPR005467">
    <property type="entry name" value="His_kinase_dom"/>
</dbReference>
<keyword evidence="8" id="KW-0547">Nucleotide-binding</keyword>
<evidence type="ECO:0000259" key="17">
    <source>
        <dbReference type="PROSITE" id="PS50113"/>
    </source>
</evidence>
<dbReference type="HOGENOM" id="CLU_000445_114_12_5"/>
<dbReference type="EC" id="2.7.13.3" evidence="3"/>
<dbReference type="SUPFAM" id="SSF55785">
    <property type="entry name" value="PYP-like sensor domain (PAS domain)"/>
    <property type="match status" value="2"/>
</dbReference>
<dbReference type="InterPro" id="IPR000700">
    <property type="entry name" value="PAS-assoc_C"/>
</dbReference>
<dbReference type="InterPro" id="IPR036097">
    <property type="entry name" value="HisK_dim/P_sf"/>
</dbReference>
<dbReference type="SMART" id="SM00388">
    <property type="entry name" value="HisKA"/>
    <property type="match status" value="1"/>
</dbReference>
<evidence type="ECO:0000256" key="9">
    <source>
        <dbReference type="ARBA" id="ARBA00022777"/>
    </source>
</evidence>
<keyword evidence="9 19" id="KW-0418">Kinase</keyword>
<dbReference type="Gene3D" id="3.30.450.20">
    <property type="entry name" value="PAS domain"/>
    <property type="match status" value="3"/>
</dbReference>
<dbReference type="STRING" id="316056.RPC_0542"/>
<keyword evidence="12" id="KW-0902">Two-component regulatory system</keyword>
<dbReference type="SUPFAM" id="SSF52172">
    <property type="entry name" value="CheY-like"/>
    <property type="match status" value="1"/>
</dbReference>
<dbReference type="InterPro" id="IPR048760">
    <property type="entry name" value="VP0354-like_sensor_dom"/>
</dbReference>
<dbReference type="eggNOG" id="COG5002">
    <property type="taxonomic scope" value="Bacteria"/>
</dbReference>
<feature type="domain" description="PAC" evidence="17">
    <location>
        <begin position="484"/>
        <end position="537"/>
    </location>
</feature>
<dbReference type="Pfam" id="PF00072">
    <property type="entry name" value="Response_reg"/>
    <property type="match status" value="1"/>
</dbReference>
<evidence type="ECO:0000256" key="4">
    <source>
        <dbReference type="ARBA" id="ARBA00022475"/>
    </source>
</evidence>
<dbReference type="InterPro" id="IPR013767">
    <property type="entry name" value="PAS_fold"/>
</dbReference>
<dbReference type="eggNOG" id="COG4191">
    <property type="taxonomic scope" value="Bacteria"/>
</dbReference>
<dbReference type="PANTHER" id="PTHR43065:SF49">
    <property type="entry name" value="HISTIDINE KINASE"/>
    <property type="match status" value="1"/>
</dbReference>
<accession>Q21BW9</accession>
<dbReference type="AlphaFoldDB" id="Q21BW9"/>
<dbReference type="Gene3D" id="1.10.287.130">
    <property type="match status" value="1"/>
</dbReference>
<organism evidence="19">
    <name type="scientific">Rhodopseudomonas palustris (strain BisB18)</name>
    <dbReference type="NCBI Taxonomy" id="316056"/>
    <lineage>
        <taxon>Bacteria</taxon>
        <taxon>Pseudomonadati</taxon>
        <taxon>Pseudomonadota</taxon>
        <taxon>Alphaproteobacteria</taxon>
        <taxon>Hyphomicrobiales</taxon>
        <taxon>Nitrobacteraceae</taxon>
        <taxon>Rhodopseudomonas</taxon>
    </lineage>
</organism>
<keyword evidence="5 13" id="KW-0597">Phosphoprotein</keyword>
<proteinExistence type="predicted"/>
<evidence type="ECO:0000256" key="3">
    <source>
        <dbReference type="ARBA" id="ARBA00012438"/>
    </source>
</evidence>
<dbReference type="CDD" id="cd00082">
    <property type="entry name" value="HisKA"/>
    <property type="match status" value="1"/>
</dbReference>
<dbReference type="SUPFAM" id="SSF55874">
    <property type="entry name" value="ATPase domain of HSP90 chaperone/DNA topoisomerase II/histidine kinase"/>
    <property type="match status" value="1"/>
</dbReference>
<sequence>MKLSTRMALAMVALVSFTTIALGLLTYHSVMTLILPRALDRLQTHARVTAMLLDASLRSARTDAAIAQTSGAAMMMHLRKQFGAAPDKIESEWKEATAERFAAEMSGKPAYAQMRVIGVADGGMEIVRVDRTGPNGAIRIVPDDELTRRGDRDYFLQGIKIGPNQIHISRVELNKKATGLELPLVPTLRTVAPIHHPDGALFGVIVINVDLRPAIAEIRSSGKPSALVYMVNDAGDYLVNPDPAKEFGFDLGRRFRIGDDFPEFASALQQTDARPRVMQDRDGQRFGVGWQWVRLAGGPRVAVIEAFPYGTLMSVQTAVSNSTLIGGAAAVLCAILMAVGVARSLTKPLVQITKAVEGFSRGEMIAISATGGNEIDVLAGAFIRMTAESQRKTAELNEEIAERSRIAEVLNNTLNNMVDPVLIAGADGHVILTNFAARKLFGNPTGVGNMNAVRTFERFYSDGVTPLPPQMSPLVRAFRGEIVENFEFVARPLASAHKSYLVANGRPIRSEAGILQGAVMVYHDVTQTKKAQDELRESERMARAIIDTALDAFVQIDPSGAITEWSPHAETLFGWSRNEALGENIGVLIFSPDQTSETKTNYRKFIDSVDHGGTGYRIETEATRRDGTTIQIEVALTALVRNGGHVTNAFMRDLTEKTIAEQQLRQAQKMESIGQLTGGIAHDFNNMLTVITGTIDILGAAVADRPECATITKLISDAADRGAELTRHLLAFARKQPLQPCETDPNTLLSDLQNLLRPTLGEQIEICEVLQDGVWPIFVDRGQLDAALVNLAVNARDAMPDGGTLTLETTNVVLDEDYVRRYAEGEPGPYVMITISDSGCGIPEAIRGRVFDPFFTTKEVGKGTGLGLSMVYGFIKQSGGHITLYSEVGHGTTFRIYLPRAKTEPQLVAPSVSEAVEVGGNETILIVEDDAMVRNYVTAQLKGLGYTTLAAPNAAAALALSAEGASFDLLFTDIVMPGKMNGVQLAAEMAKQHPSLKVLYTSGYSENAVIHNNRLDPDILLLTKPYRRTALARMVRLALSAATEPERRQA</sequence>
<keyword evidence="6 19" id="KW-0808">Transferase</keyword>
<feature type="domain" description="HAMP" evidence="18">
    <location>
        <begin position="343"/>
        <end position="394"/>
    </location>
</feature>
<dbReference type="NCBIfam" id="TIGR00229">
    <property type="entry name" value="sensory_box"/>
    <property type="match status" value="1"/>
</dbReference>
<dbReference type="PROSITE" id="PS50112">
    <property type="entry name" value="PAS"/>
    <property type="match status" value="1"/>
</dbReference>
<dbReference type="Pfam" id="PF08448">
    <property type="entry name" value="PAS_4"/>
    <property type="match status" value="1"/>
</dbReference>